<evidence type="ECO:0000256" key="1">
    <source>
        <dbReference type="ARBA" id="ARBA00004613"/>
    </source>
</evidence>
<comment type="caution">
    <text evidence="7">The sequence shown here is derived from an EMBL/GenBank/DDBJ whole genome shotgun (WGS) entry which is preliminary data.</text>
</comment>
<dbReference type="SUPFAM" id="SSF53474">
    <property type="entry name" value="alpha/beta-Hydrolases"/>
    <property type="match status" value="1"/>
</dbReference>
<dbReference type="Gene3D" id="3.40.50.1820">
    <property type="entry name" value="alpha/beta hydrolase"/>
    <property type="match status" value="1"/>
</dbReference>
<keyword evidence="8" id="KW-1185">Reference proteome</keyword>
<evidence type="ECO:0000313" key="7">
    <source>
        <dbReference type="EMBL" id="CAL8126518.1"/>
    </source>
</evidence>
<keyword evidence="3" id="KW-0964">Secreted</keyword>
<dbReference type="Pfam" id="PF00151">
    <property type="entry name" value="Lipase"/>
    <property type="match status" value="1"/>
</dbReference>
<organism evidence="7 8">
    <name type="scientific">Orchesella dallaii</name>
    <dbReference type="NCBI Taxonomy" id="48710"/>
    <lineage>
        <taxon>Eukaryota</taxon>
        <taxon>Metazoa</taxon>
        <taxon>Ecdysozoa</taxon>
        <taxon>Arthropoda</taxon>
        <taxon>Hexapoda</taxon>
        <taxon>Collembola</taxon>
        <taxon>Entomobryomorpha</taxon>
        <taxon>Entomobryoidea</taxon>
        <taxon>Orchesellidae</taxon>
        <taxon>Orchesellinae</taxon>
        <taxon>Orchesella</taxon>
    </lineage>
</organism>
<evidence type="ECO:0000256" key="4">
    <source>
        <dbReference type="RuleBase" id="RU004262"/>
    </source>
</evidence>
<dbReference type="EMBL" id="CAXLJM020000072">
    <property type="protein sequence ID" value="CAL8126518.1"/>
    <property type="molecule type" value="Genomic_DNA"/>
</dbReference>
<evidence type="ECO:0000256" key="5">
    <source>
        <dbReference type="SAM" id="SignalP"/>
    </source>
</evidence>
<comment type="similarity">
    <text evidence="2 4">Belongs to the AB hydrolase superfamily. Lipase family.</text>
</comment>
<dbReference type="Proteomes" id="UP001642540">
    <property type="component" value="Unassembled WGS sequence"/>
</dbReference>
<feature type="signal peptide" evidence="5">
    <location>
        <begin position="1"/>
        <end position="20"/>
    </location>
</feature>
<keyword evidence="5" id="KW-0732">Signal</keyword>
<name>A0ABP1RGA5_9HEXA</name>
<comment type="subcellular location">
    <subcellularLocation>
        <location evidence="1">Secreted</location>
    </subcellularLocation>
</comment>
<evidence type="ECO:0000259" key="6">
    <source>
        <dbReference type="Pfam" id="PF00151"/>
    </source>
</evidence>
<evidence type="ECO:0000256" key="2">
    <source>
        <dbReference type="ARBA" id="ARBA00010701"/>
    </source>
</evidence>
<reference evidence="7 8" key="1">
    <citation type="submission" date="2024-08" db="EMBL/GenBank/DDBJ databases">
        <authorList>
            <person name="Cucini C."/>
            <person name="Frati F."/>
        </authorList>
    </citation>
    <scope>NUCLEOTIDE SEQUENCE [LARGE SCALE GENOMIC DNA]</scope>
</reference>
<sequence length="309" mass="33897">METFSYFLAVVCISIFHSSGLVNPATTPFNKNKLATKYPKRGNGLRRSFSKDNVKYFLYQNISNPEESHVLRVGDMGSLIPYNSSNPLTIIIHGFKQNYTDKYPQSLKNALLKKDKPSNIVVVSWQGISLPFKNPHSGLPLSTREASKNIQRISKHIVEFVSHLRNETKLKNAADVHIIGYGLGAQIAGVVGFRVKQLTGESIGRITGLDPSGPQHTYTALSEKLDKTDANFVDVIHTANGPFGPAGSIGHVDYFPNGGGPTQPNCLLPTDPIRDLPGFPVHGAITSLVFVPRSRYLVRPIHHEEGSST</sequence>
<proteinExistence type="inferred from homology"/>
<accession>A0ABP1RGA5</accession>
<protein>
    <recommendedName>
        <fullName evidence="6">Lipase domain-containing protein</fullName>
    </recommendedName>
</protein>
<dbReference type="InterPro" id="IPR029058">
    <property type="entry name" value="AB_hydrolase_fold"/>
</dbReference>
<feature type="chain" id="PRO_5045273756" description="Lipase domain-containing protein" evidence="5">
    <location>
        <begin position="21"/>
        <end position="309"/>
    </location>
</feature>
<dbReference type="PANTHER" id="PTHR11610:SF173">
    <property type="entry name" value="LIPASE DOMAIN-CONTAINING PROTEIN-RELATED"/>
    <property type="match status" value="1"/>
</dbReference>
<dbReference type="PANTHER" id="PTHR11610">
    <property type="entry name" value="LIPASE"/>
    <property type="match status" value="1"/>
</dbReference>
<dbReference type="InterPro" id="IPR000734">
    <property type="entry name" value="TAG_lipase"/>
</dbReference>
<dbReference type="InterPro" id="IPR013818">
    <property type="entry name" value="Lipase"/>
</dbReference>
<feature type="domain" description="Lipase" evidence="6">
    <location>
        <begin position="43"/>
        <end position="266"/>
    </location>
</feature>
<evidence type="ECO:0000313" key="8">
    <source>
        <dbReference type="Proteomes" id="UP001642540"/>
    </source>
</evidence>
<gene>
    <name evidence="7" type="ORF">ODALV1_LOCUS21433</name>
</gene>
<evidence type="ECO:0000256" key="3">
    <source>
        <dbReference type="ARBA" id="ARBA00022525"/>
    </source>
</evidence>